<dbReference type="Proteomes" id="UP000199021">
    <property type="component" value="Unassembled WGS sequence"/>
</dbReference>
<dbReference type="RefSeq" id="WP_090167713.1">
    <property type="nucleotide sequence ID" value="NZ_FOFB01000009.1"/>
</dbReference>
<evidence type="ECO:0000313" key="2">
    <source>
        <dbReference type="EMBL" id="SEQ38226.1"/>
    </source>
</evidence>
<dbReference type="AlphaFoldDB" id="A0A1H9FK24"/>
<gene>
    <name evidence="2" type="ORF">SAMN05444359_1096</name>
</gene>
<dbReference type="Pfam" id="PF20243">
    <property type="entry name" value="MbnP"/>
    <property type="match status" value="1"/>
</dbReference>
<proteinExistence type="predicted"/>
<sequence length="270" mass="29468">MPRRFLLFLFLPLLAASCYEDRIDCLDPDATNYDLRADEACPDDCCTYPTFSLDPQRFWGDEIFTLADTFTDGALNQFRIIRFRVYLSELELVAGDNFLPTPENVVEVGVISGTDTITTELNANLILASSSGSPTASVGTLRTGSEALTQVQGLVGMSDVFNDVYPPSAPSDSPLSTQINLLNFNDGNGYLTASAEFVLTETNDTVRVDLYDTAPLLLDFPTAVEPVRGSNLTVELAADYQTVFGNVNLATEPERIGEFLPGMFTIIGVR</sequence>
<accession>A0A1H9FK24</accession>
<dbReference type="STRING" id="478744.SAMN05444359_1096"/>
<dbReference type="EMBL" id="FOFB01000009">
    <property type="protein sequence ID" value="SEQ38226.1"/>
    <property type="molecule type" value="Genomic_DNA"/>
</dbReference>
<dbReference type="InterPro" id="IPR046863">
    <property type="entry name" value="MbnP-like_dom"/>
</dbReference>
<keyword evidence="3" id="KW-1185">Reference proteome</keyword>
<feature type="domain" description="Copper-binding protein MbnP-like" evidence="1">
    <location>
        <begin position="51"/>
        <end position="253"/>
    </location>
</feature>
<organism evidence="2 3">
    <name type="scientific">Neolewinella agarilytica</name>
    <dbReference type="NCBI Taxonomy" id="478744"/>
    <lineage>
        <taxon>Bacteria</taxon>
        <taxon>Pseudomonadati</taxon>
        <taxon>Bacteroidota</taxon>
        <taxon>Saprospiria</taxon>
        <taxon>Saprospirales</taxon>
        <taxon>Lewinellaceae</taxon>
        <taxon>Neolewinella</taxon>
    </lineage>
</organism>
<protein>
    <recommendedName>
        <fullName evidence="1">Copper-binding protein MbnP-like domain-containing protein</fullName>
    </recommendedName>
</protein>
<reference evidence="3" key="1">
    <citation type="submission" date="2016-10" db="EMBL/GenBank/DDBJ databases">
        <authorList>
            <person name="Varghese N."/>
            <person name="Submissions S."/>
        </authorList>
    </citation>
    <scope>NUCLEOTIDE SEQUENCE [LARGE SCALE GENOMIC DNA]</scope>
    <source>
        <strain evidence="3">DSM 24740</strain>
    </source>
</reference>
<evidence type="ECO:0000259" key="1">
    <source>
        <dbReference type="Pfam" id="PF20243"/>
    </source>
</evidence>
<evidence type="ECO:0000313" key="3">
    <source>
        <dbReference type="Proteomes" id="UP000199021"/>
    </source>
</evidence>
<dbReference type="OrthoDB" id="1494380at2"/>
<dbReference type="InParanoid" id="A0A1H9FK24"/>
<name>A0A1H9FK24_9BACT</name>
<dbReference type="PROSITE" id="PS51257">
    <property type="entry name" value="PROKAR_LIPOPROTEIN"/>
    <property type="match status" value="1"/>
</dbReference>